<dbReference type="InterPro" id="IPR023076">
    <property type="entry name" value="HMG_CoA_Rdtase_CS"/>
</dbReference>
<dbReference type="PROSITE" id="PS01192">
    <property type="entry name" value="HMG_COA_REDUCTASE_3"/>
    <property type="match status" value="1"/>
</dbReference>
<sequence length="430" mass="45790">MRKMRTSRISGFYKLRVEERLEKLSDFADLTEEELKVLGNTGALGEIADRMIENVVGTMPLPVGIAVNFVINGKDHLIPMAIEEPSVVAAASNAAKIARQKGGFQTGSTDPIMIGQIQVTGVSDPASAKFTILRHKQEILDSANENDPVLVSLGGGAKDLEVEVIDTLAGPMVIVHLLVNVKDAMGANAVNTMAEAVAPFIEQLSDGKVNLRIISNLATHRLAFARAVFAKDDIGGEDVVDGVISAYLLAKSDPYRCATHNKGIMNGIDPVVIATGNDFRAIEAGAHSYASITGQYLPLTKWEKDKNHDLVGTIELPIAVGLVGGATTVHPTAKINVKILGVKTANELAEIIAAVGLAQNFAALRALATEGIQRGHMSLHARNVAIAAGAKGEMIDKVVEVMVREKKVRIDRAKEVLSEFSTSTGDNVRV</sequence>
<dbReference type="GO" id="GO:0015936">
    <property type="term" value="P:coenzyme A metabolic process"/>
    <property type="evidence" value="ECO:0007669"/>
    <property type="project" value="InterPro"/>
</dbReference>
<dbReference type="InterPro" id="IPR002202">
    <property type="entry name" value="HMG_CoA_Rdtase"/>
</dbReference>
<comment type="similarity">
    <text evidence="1 3">Belongs to the HMG-CoA reductase family.</text>
</comment>
<dbReference type="InterPro" id="IPR009029">
    <property type="entry name" value="HMG_CoA_Rdtase_sub-bd_dom_sf"/>
</dbReference>
<reference evidence="4" key="1">
    <citation type="submission" date="2020-06" db="EMBL/GenBank/DDBJ databases">
        <title>Unique genomic features of the anaerobic methanotrophic archaea.</title>
        <authorList>
            <person name="Chadwick G.L."/>
            <person name="Skennerton C.T."/>
            <person name="Laso-Perez R."/>
            <person name="Leu A.O."/>
            <person name="Speth D.R."/>
            <person name="Yu H."/>
            <person name="Morgan-Lang C."/>
            <person name="Hatzenpichler R."/>
            <person name="Goudeau D."/>
            <person name="Malmstrom R."/>
            <person name="Brazelton W.J."/>
            <person name="Woyke T."/>
            <person name="Hallam S.J."/>
            <person name="Tyson G.W."/>
            <person name="Wegener G."/>
            <person name="Boetius A."/>
            <person name="Orphan V."/>
        </authorList>
    </citation>
    <scope>NUCLEOTIDE SEQUENCE</scope>
</reference>
<protein>
    <recommendedName>
        <fullName evidence="3">3-hydroxy-3-methylglutaryl coenzyme A reductase</fullName>
        <shortName evidence="3">HMG-CoA reductase</shortName>
    </recommendedName>
</protein>
<dbReference type="InterPro" id="IPR023074">
    <property type="entry name" value="HMG_CoA_Rdtase_cat_sf"/>
</dbReference>
<organism evidence="4">
    <name type="scientific">Candidatus Methanophaga sp. ANME-1 ERB7</name>
    <dbReference type="NCBI Taxonomy" id="2759913"/>
    <lineage>
        <taxon>Archaea</taxon>
        <taxon>Methanobacteriati</taxon>
        <taxon>Methanobacteriota</taxon>
        <taxon>Stenosarchaea group</taxon>
        <taxon>Methanomicrobia</taxon>
        <taxon>Candidatus Methanophagales</taxon>
        <taxon>Candidatus Methanophagaceae</taxon>
        <taxon>Candidatus Methanophaga</taxon>
    </lineage>
</organism>
<proteinExistence type="inferred from homology"/>
<evidence type="ECO:0000256" key="2">
    <source>
        <dbReference type="ARBA" id="ARBA00023002"/>
    </source>
</evidence>
<dbReference type="Gene3D" id="1.10.8.660">
    <property type="match status" value="1"/>
</dbReference>
<evidence type="ECO:0000313" key="4">
    <source>
        <dbReference type="EMBL" id="QNO54672.1"/>
    </source>
</evidence>
<dbReference type="Pfam" id="PF00368">
    <property type="entry name" value="HMG-CoA_red"/>
    <property type="match status" value="1"/>
</dbReference>
<dbReference type="AlphaFoldDB" id="A0A7G9Z338"/>
<dbReference type="CDD" id="cd00644">
    <property type="entry name" value="HMG-CoA_reductase_classII"/>
    <property type="match status" value="1"/>
</dbReference>
<dbReference type="PROSITE" id="PS00318">
    <property type="entry name" value="HMG_COA_REDUCTASE_2"/>
    <property type="match status" value="1"/>
</dbReference>
<accession>A0A7G9Z338</accession>
<dbReference type="GO" id="GO:0004420">
    <property type="term" value="F:hydroxymethylglutaryl-CoA reductase (NADPH) activity"/>
    <property type="evidence" value="ECO:0007669"/>
    <property type="project" value="InterPro"/>
</dbReference>
<dbReference type="SUPFAM" id="SSF55035">
    <property type="entry name" value="NAD-binding domain of HMG-CoA reductase"/>
    <property type="match status" value="1"/>
</dbReference>
<dbReference type="NCBIfam" id="TIGR00532">
    <property type="entry name" value="HMG_CoA_R_NAD"/>
    <property type="match status" value="1"/>
</dbReference>
<evidence type="ECO:0000256" key="1">
    <source>
        <dbReference type="ARBA" id="ARBA00007661"/>
    </source>
</evidence>
<dbReference type="InterPro" id="IPR004553">
    <property type="entry name" value="HMG_CoA_Rdtase_bac-typ"/>
</dbReference>
<dbReference type="InterPro" id="IPR009023">
    <property type="entry name" value="HMG_CoA_Rdtase_NAD(P)-bd_sf"/>
</dbReference>
<dbReference type="EMBL" id="MT631589">
    <property type="protein sequence ID" value="QNO54672.1"/>
    <property type="molecule type" value="Genomic_DNA"/>
</dbReference>
<name>A0A7G9Z338_9EURY</name>
<evidence type="ECO:0000256" key="3">
    <source>
        <dbReference type="RuleBase" id="RU361219"/>
    </source>
</evidence>
<gene>
    <name evidence="4" type="ORF">MMBIEIEP_00019</name>
</gene>
<dbReference type="PROSITE" id="PS00066">
    <property type="entry name" value="HMG_COA_REDUCTASE_1"/>
    <property type="match status" value="1"/>
</dbReference>
<dbReference type="PANTHER" id="PTHR10572">
    <property type="entry name" value="3-HYDROXY-3-METHYLGLUTARYL-COENZYME A REDUCTASE"/>
    <property type="match status" value="1"/>
</dbReference>
<dbReference type="PRINTS" id="PR00071">
    <property type="entry name" value="HMGCOARDTASE"/>
</dbReference>
<dbReference type="PANTHER" id="PTHR10572:SF24">
    <property type="entry name" value="3-HYDROXY-3-METHYLGLUTARYL-COENZYME A REDUCTASE"/>
    <property type="match status" value="1"/>
</dbReference>
<dbReference type="PROSITE" id="PS50065">
    <property type="entry name" value="HMG_COA_REDUCTASE_4"/>
    <property type="match status" value="1"/>
</dbReference>
<keyword evidence="2 3" id="KW-0560">Oxidoreductase</keyword>
<dbReference type="Gene3D" id="3.90.770.10">
    <property type="entry name" value="3-hydroxy-3-methylglutaryl-coenzyme A Reductase, Chain A, domain 2"/>
    <property type="match status" value="2"/>
</dbReference>
<dbReference type="SUPFAM" id="SSF56542">
    <property type="entry name" value="Substrate-binding domain of HMG-CoA reductase"/>
    <property type="match status" value="1"/>
</dbReference>